<organism evidence="2 3">
    <name type="scientific">Mucor circinelloides f. circinelloides (strain 1006PhL)</name>
    <name type="common">Mucormycosis agent</name>
    <name type="synonym">Calyptromyces circinelloides</name>
    <dbReference type="NCBI Taxonomy" id="1220926"/>
    <lineage>
        <taxon>Eukaryota</taxon>
        <taxon>Fungi</taxon>
        <taxon>Fungi incertae sedis</taxon>
        <taxon>Mucoromycota</taxon>
        <taxon>Mucoromycotina</taxon>
        <taxon>Mucoromycetes</taxon>
        <taxon>Mucorales</taxon>
        <taxon>Mucorineae</taxon>
        <taxon>Mucoraceae</taxon>
        <taxon>Mucor</taxon>
    </lineage>
</organism>
<evidence type="ECO:0000313" key="3">
    <source>
        <dbReference type="Proteomes" id="UP000014254"/>
    </source>
</evidence>
<evidence type="ECO:0000256" key="1">
    <source>
        <dbReference type="SAM" id="SignalP"/>
    </source>
</evidence>
<accession>S2K6P2</accession>
<feature type="chain" id="PRO_5004509653" description="WAP domain-containing protein" evidence="1">
    <location>
        <begin position="28"/>
        <end position="123"/>
    </location>
</feature>
<keyword evidence="3" id="KW-1185">Reference proteome</keyword>
<evidence type="ECO:0000313" key="2">
    <source>
        <dbReference type="EMBL" id="EPB87865.1"/>
    </source>
</evidence>
<evidence type="ECO:0008006" key="4">
    <source>
        <dbReference type="Google" id="ProtNLM"/>
    </source>
</evidence>
<sequence length="123" mass="12487">MVLPSPPNPPRQHLFLPLLELLVPTTSVPTPTGTPGTCTAGSSGLGKGDGYKGYCCKSSDDCFESCVKGVCNGPSNTKSPTPVPTGTNCKPGYKGLGNGEGPANACCDDSDDCQESCISGKCN</sequence>
<dbReference type="AlphaFoldDB" id="S2K6P2"/>
<dbReference type="EMBL" id="KE123961">
    <property type="protein sequence ID" value="EPB87865.1"/>
    <property type="molecule type" value="Genomic_DNA"/>
</dbReference>
<dbReference type="InParanoid" id="S2K6P2"/>
<dbReference type="VEuPathDB" id="FungiDB:HMPREF1544_05394"/>
<proteinExistence type="predicted"/>
<reference evidence="3" key="1">
    <citation type="submission" date="2013-05" db="EMBL/GenBank/DDBJ databases">
        <title>The Genome sequence of Mucor circinelloides f. circinelloides 1006PhL.</title>
        <authorList>
            <consortium name="The Broad Institute Genomics Platform"/>
            <person name="Cuomo C."/>
            <person name="Earl A."/>
            <person name="Findley K."/>
            <person name="Lee S.C."/>
            <person name="Walker B."/>
            <person name="Young S."/>
            <person name="Zeng Q."/>
            <person name="Gargeya S."/>
            <person name="Fitzgerald M."/>
            <person name="Haas B."/>
            <person name="Abouelleil A."/>
            <person name="Allen A.W."/>
            <person name="Alvarado L."/>
            <person name="Arachchi H.M."/>
            <person name="Berlin A.M."/>
            <person name="Chapman S.B."/>
            <person name="Gainer-Dewar J."/>
            <person name="Goldberg J."/>
            <person name="Griggs A."/>
            <person name="Gujja S."/>
            <person name="Hansen M."/>
            <person name="Howarth C."/>
            <person name="Imamovic A."/>
            <person name="Ireland A."/>
            <person name="Larimer J."/>
            <person name="McCowan C."/>
            <person name="Murphy C."/>
            <person name="Pearson M."/>
            <person name="Poon T.W."/>
            <person name="Priest M."/>
            <person name="Roberts A."/>
            <person name="Saif S."/>
            <person name="Shea T."/>
            <person name="Sisk P."/>
            <person name="Sykes S."/>
            <person name="Wortman J."/>
            <person name="Nusbaum C."/>
            <person name="Birren B."/>
        </authorList>
    </citation>
    <scope>NUCLEOTIDE SEQUENCE [LARGE SCALE GENOMIC DNA]</scope>
    <source>
        <strain evidence="3">1006PhL</strain>
    </source>
</reference>
<protein>
    <recommendedName>
        <fullName evidence="4">WAP domain-containing protein</fullName>
    </recommendedName>
</protein>
<name>S2K6P2_MUCC1</name>
<dbReference type="eggNOG" id="ENOG502T75H">
    <property type="taxonomic scope" value="Eukaryota"/>
</dbReference>
<dbReference type="Proteomes" id="UP000014254">
    <property type="component" value="Unassembled WGS sequence"/>
</dbReference>
<gene>
    <name evidence="2" type="ORF">HMPREF1544_05394</name>
</gene>
<keyword evidence="1" id="KW-0732">Signal</keyword>
<feature type="signal peptide" evidence="1">
    <location>
        <begin position="1"/>
        <end position="27"/>
    </location>
</feature>
<dbReference type="OrthoDB" id="2289482at2759"/>